<sequence>MHKFTIPEDPITLQTLWDSHRALSMEGFAQDFASLTAVTNLRSMFTNGKKFVTDWLKKRDVTVYPKVFDDLDTIFSNNAYSDLIGYRAFIPNGLNAPMSDYVVALTQSLDSVIGTILPDLDKLTVTCAKAVNDVNFRRSSGMAQTLPKNDPENVLETLRAMFKQGTVTQTTVGRAYKNEDDIRQIGKDLDASRIRALDVNPKDVKKAIERFMEVADRLTEILVQDYNEGAVSNAMIRDISDAIYQTAKQAELYAFLVNALAEAIIAYNDTWDAVKKNAKK</sequence>
<accession>A0A482GNB5</accession>
<organismHost>
    <name type="scientific">Escherichia coli</name>
    <dbReference type="NCBI Taxonomy" id="562"/>
</organismHost>
<organism evidence="1 2">
    <name type="scientific">Escherichia phage vB_EcoM_Goslar</name>
    <dbReference type="NCBI Taxonomy" id="2502409"/>
    <lineage>
        <taxon>Viruses</taxon>
        <taxon>Duplodnaviria</taxon>
        <taxon>Heunggongvirae</taxon>
        <taxon>Uroviricota</taxon>
        <taxon>Caudoviricetes</taxon>
        <taxon>Chimalliviridae</taxon>
        <taxon>Goslarvirus</taxon>
        <taxon>Goslarvirus goslar</taxon>
    </lineage>
</organism>
<reference evidence="1 2" key="1">
    <citation type="submission" date="2018-12" db="EMBL/GenBank/DDBJ databases">
        <title>Still something new to discover - new insights into E. coli phage diversity and taxonomy.</title>
        <authorList>
            <person name="Korf I.H.E."/>
            <person name="Adriaennsens E."/>
            <person name="Dreiseikelmann B."/>
            <person name="Kropinski A."/>
            <person name="Nimtz M."/>
            <person name="Meier-Kolthoff J.P."/>
            <person name="Rohde M."/>
            <person name="van Raaij M."/>
            <person name="Wittmann J."/>
        </authorList>
    </citation>
    <scope>NUCLEOTIDE SEQUENCE [LARGE SCALE GENOMIC DNA]</scope>
</reference>
<keyword evidence="2" id="KW-1185">Reference proteome</keyword>
<evidence type="ECO:0000313" key="2">
    <source>
        <dbReference type="Proteomes" id="UP000294673"/>
    </source>
</evidence>
<gene>
    <name evidence="1" type="ORF">Goslar_00244</name>
</gene>
<dbReference type="Proteomes" id="UP000294673">
    <property type="component" value="Segment"/>
</dbReference>
<evidence type="ECO:0000313" key="1">
    <source>
        <dbReference type="EMBL" id="QBO64035.1"/>
    </source>
</evidence>
<proteinExistence type="predicted"/>
<dbReference type="EMBL" id="MK327938">
    <property type="protein sequence ID" value="QBO64035.1"/>
    <property type="molecule type" value="Genomic_DNA"/>
</dbReference>
<name>A0A482GNB5_BPGOS</name>
<protein>
    <submittedName>
        <fullName evidence="1">Uncharacterized protein</fullName>
    </submittedName>
</protein>